<dbReference type="Gene3D" id="3.40.50.300">
    <property type="entry name" value="P-loop containing nucleotide triphosphate hydrolases"/>
    <property type="match status" value="1"/>
</dbReference>
<organism evidence="1 2">
    <name type="scientific">Alicyclobacillus fastidiosus</name>
    <dbReference type="NCBI Taxonomy" id="392011"/>
    <lineage>
        <taxon>Bacteria</taxon>
        <taxon>Bacillati</taxon>
        <taxon>Bacillota</taxon>
        <taxon>Bacilli</taxon>
        <taxon>Bacillales</taxon>
        <taxon>Alicyclobacillaceae</taxon>
        <taxon>Alicyclobacillus</taxon>
    </lineage>
</organism>
<dbReference type="InterPro" id="IPR027417">
    <property type="entry name" value="P-loop_NTPase"/>
</dbReference>
<dbReference type="EMBL" id="CP104067">
    <property type="protein sequence ID" value="WAH43498.1"/>
    <property type="molecule type" value="Genomic_DNA"/>
</dbReference>
<accession>A0ABY6ZKN8</accession>
<evidence type="ECO:0000313" key="1">
    <source>
        <dbReference type="EMBL" id="WAH43498.1"/>
    </source>
</evidence>
<name>A0ABY6ZKN8_9BACL</name>
<reference evidence="1" key="1">
    <citation type="submission" date="2022-08" db="EMBL/GenBank/DDBJ databases">
        <title>Alicyclobacillus fastidiosus DSM 17978, complete genome.</title>
        <authorList>
            <person name="Wang Q."/>
            <person name="Cai R."/>
            <person name="Wang Z."/>
        </authorList>
    </citation>
    <scope>NUCLEOTIDE SEQUENCE</scope>
    <source>
        <strain evidence="1">DSM 17978</strain>
    </source>
</reference>
<dbReference type="Proteomes" id="UP001164761">
    <property type="component" value="Chromosome"/>
</dbReference>
<sequence>MTEARMSEKILPAFRGPWKEVRKGEHLYYVLTGDRNSSKSTHISIMLVYDIMRYPINVLCLRK</sequence>
<keyword evidence="2" id="KW-1185">Reference proteome</keyword>
<gene>
    <name evidence="1" type="ORF">NZD89_09000</name>
</gene>
<protein>
    <submittedName>
        <fullName evidence="1">Uncharacterized protein</fullName>
    </submittedName>
</protein>
<evidence type="ECO:0000313" key="2">
    <source>
        <dbReference type="Proteomes" id="UP001164761"/>
    </source>
</evidence>
<proteinExistence type="predicted"/>
<dbReference type="RefSeq" id="WP_268007380.1">
    <property type="nucleotide sequence ID" value="NZ_BSUT01000001.1"/>
</dbReference>